<feature type="compositionally biased region" description="Polar residues" evidence="1">
    <location>
        <begin position="17"/>
        <end position="33"/>
    </location>
</feature>
<reference evidence="2" key="1">
    <citation type="submission" date="2020-11" db="EMBL/GenBank/DDBJ databases">
        <authorList>
            <person name="Tran Van P."/>
        </authorList>
    </citation>
    <scope>NUCLEOTIDE SEQUENCE</scope>
</reference>
<sequence>MGSAESRYLTPFTRIRSGNRTRFFTPASLSATREQYLGTKGTKESDRFTSSNLDNRKFSADFSSVNDDSSGYIPLNLKETEQQPSTSVASGNSSSTRKSPGGTDMGRSESRSSSSGGEGSFRDIDERTKSLVFEYGDVQRSSEASRREPELMGDEFEQDSLKQGRANSLFETALRRVHSQSPRLNEQGDWEERSPVEEAESEEESEGRLKMVLDEEKQEEDAANNSDDEDSDFEGKEEKSRPAGPGDTPCFDSEAPPYDTYLAESFSKGTRTTYATPAASWNEEGQQNSNPLPPSCQEMVEQALSRLSGVTSTPASKSSTTLPIADRRGNRRGASGPSSAFVRYPRGPLNEDGSIECPDCGKVFTGRHRLVHIKEHKKKKKCIGGTQTGALRKKTPLKLILEERPGESDGLVGALNLDPPDAWVPLECKTQRRGPSPKRRPPFVQCFK</sequence>
<feature type="compositionally biased region" description="Polar residues" evidence="1">
    <location>
        <begin position="308"/>
        <end position="322"/>
    </location>
</feature>
<gene>
    <name evidence="2" type="ORF">CTOB1V02_LOCUS1449</name>
</gene>
<evidence type="ECO:0000256" key="1">
    <source>
        <dbReference type="SAM" id="MobiDB-lite"/>
    </source>
</evidence>
<name>A0A7R8ZGI1_9CRUS</name>
<evidence type="ECO:0000313" key="2">
    <source>
        <dbReference type="EMBL" id="CAD7223465.1"/>
    </source>
</evidence>
<dbReference type="EMBL" id="OB660204">
    <property type="protein sequence ID" value="CAD7223465.1"/>
    <property type="molecule type" value="Genomic_DNA"/>
</dbReference>
<dbReference type="AlphaFoldDB" id="A0A7R8ZGI1"/>
<feature type="region of interest" description="Disordered" evidence="1">
    <location>
        <begin position="17"/>
        <end position="348"/>
    </location>
</feature>
<feature type="compositionally biased region" description="Basic and acidic residues" evidence="1">
    <location>
        <begin position="120"/>
        <end position="129"/>
    </location>
</feature>
<feature type="compositionally biased region" description="Acidic residues" evidence="1">
    <location>
        <begin position="216"/>
        <end position="232"/>
    </location>
</feature>
<proteinExistence type="predicted"/>
<organism evidence="2">
    <name type="scientific">Cyprideis torosa</name>
    <dbReference type="NCBI Taxonomy" id="163714"/>
    <lineage>
        <taxon>Eukaryota</taxon>
        <taxon>Metazoa</taxon>
        <taxon>Ecdysozoa</taxon>
        <taxon>Arthropoda</taxon>
        <taxon>Crustacea</taxon>
        <taxon>Oligostraca</taxon>
        <taxon>Ostracoda</taxon>
        <taxon>Podocopa</taxon>
        <taxon>Podocopida</taxon>
        <taxon>Cytherocopina</taxon>
        <taxon>Cytheroidea</taxon>
        <taxon>Cytherideidae</taxon>
        <taxon>Cyprideis</taxon>
    </lineage>
</organism>
<feature type="compositionally biased region" description="Low complexity" evidence="1">
    <location>
        <begin position="85"/>
        <end position="95"/>
    </location>
</feature>
<feature type="compositionally biased region" description="Basic and acidic residues" evidence="1">
    <location>
        <begin position="206"/>
        <end position="215"/>
    </location>
</feature>
<protein>
    <submittedName>
        <fullName evidence="2">Uncharacterized protein</fullName>
    </submittedName>
</protein>
<accession>A0A7R8ZGI1</accession>